<evidence type="ECO:0000313" key="1">
    <source>
        <dbReference type="EMBL" id="KAL2528442.1"/>
    </source>
</evidence>
<gene>
    <name evidence="1" type="ORF">Fot_21043</name>
</gene>
<comment type="caution">
    <text evidence="1">The sequence shown here is derived from an EMBL/GenBank/DDBJ whole genome shotgun (WGS) entry which is preliminary data.</text>
</comment>
<protein>
    <submittedName>
        <fullName evidence="1">Uncharacterized protein</fullName>
    </submittedName>
</protein>
<dbReference type="AlphaFoldDB" id="A0ABD1UU13"/>
<accession>A0ABD1UU13</accession>
<sequence>MPRHSYRGLMKGLMVPTKTRKRECSSPSSSSSRIHNYRFNKWAILVGKNRVGLGMGLGRSRSSTPVPTWRTIPLKSTIESPRYSQSGKSTQLVLARKLAATLWRMNEMPSPKMSVNNLELM</sequence>
<evidence type="ECO:0000313" key="2">
    <source>
        <dbReference type="Proteomes" id="UP001604277"/>
    </source>
</evidence>
<dbReference type="Proteomes" id="UP001604277">
    <property type="component" value="Unassembled WGS sequence"/>
</dbReference>
<name>A0ABD1UU13_9LAMI</name>
<proteinExistence type="predicted"/>
<reference evidence="2" key="1">
    <citation type="submission" date="2024-07" db="EMBL/GenBank/DDBJ databases">
        <title>Two chromosome-level genome assemblies of Korean endemic species Abeliophyllum distichum and Forsythia ovata (Oleaceae).</title>
        <authorList>
            <person name="Jang H."/>
        </authorList>
    </citation>
    <scope>NUCLEOTIDE SEQUENCE [LARGE SCALE GENOMIC DNA]</scope>
</reference>
<keyword evidence="2" id="KW-1185">Reference proteome</keyword>
<dbReference type="EMBL" id="JBFOLJ010000006">
    <property type="protein sequence ID" value="KAL2528442.1"/>
    <property type="molecule type" value="Genomic_DNA"/>
</dbReference>
<organism evidence="1 2">
    <name type="scientific">Forsythia ovata</name>
    <dbReference type="NCBI Taxonomy" id="205694"/>
    <lineage>
        <taxon>Eukaryota</taxon>
        <taxon>Viridiplantae</taxon>
        <taxon>Streptophyta</taxon>
        <taxon>Embryophyta</taxon>
        <taxon>Tracheophyta</taxon>
        <taxon>Spermatophyta</taxon>
        <taxon>Magnoliopsida</taxon>
        <taxon>eudicotyledons</taxon>
        <taxon>Gunneridae</taxon>
        <taxon>Pentapetalae</taxon>
        <taxon>asterids</taxon>
        <taxon>lamiids</taxon>
        <taxon>Lamiales</taxon>
        <taxon>Oleaceae</taxon>
        <taxon>Forsythieae</taxon>
        <taxon>Forsythia</taxon>
    </lineage>
</organism>